<evidence type="ECO:0000256" key="2">
    <source>
        <dbReference type="ARBA" id="ARBA00022692"/>
    </source>
</evidence>
<name>A0A0M6XTR0_9RHOB</name>
<evidence type="ECO:0000313" key="6">
    <source>
        <dbReference type="Proteomes" id="UP000048908"/>
    </source>
</evidence>
<dbReference type="InterPro" id="IPR007792">
    <property type="entry name" value="T4SS_VirB3/TrbD/AvhB"/>
</dbReference>
<organism evidence="5 6">
    <name type="scientific">Jannaschia rubra</name>
    <dbReference type="NCBI Taxonomy" id="282197"/>
    <lineage>
        <taxon>Bacteria</taxon>
        <taxon>Pseudomonadati</taxon>
        <taxon>Pseudomonadota</taxon>
        <taxon>Alphaproteobacteria</taxon>
        <taxon>Rhodobacterales</taxon>
        <taxon>Roseobacteraceae</taxon>
        <taxon>Jannaschia</taxon>
    </lineage>
</organism>
<evidence type="ECO:0000256" key="4">
    <source>
        <dbReference type="ARBA" id="ARBA00023136"/>
    </source>
</evidence>
<evidence type="ECO:0000256" key="3">
    <source>
        <dbReference type="ARBA" id="ARBA00022989"/>
    </source>
</evidence>
<dbReference type="AlphaFoldDB" id="A0A0M6XTR0"/>
<protein>
    <submittedName>
        <fullName evidence="5">Type IV secretion system protein VirB3</fullName>
    </submittedName>
</protein>
<accession>A0A0M6XTR0</accession>
<keyword evidence="4" id="KW-0472">Membrane</keyword>
<evidence type="ECO:0000313" key="5">
    <source>
        <dbReference type="EMBL" id="CTQ34470.1"/>
    </source>
</evidence>
<keyword evidence="6" id="KW-1185">Reference proteome</keyword>
<keyword evidence="2" id="KW-0812">Transmembrane</keyword>
<comment type="subcellular location">
    <subcellularLocation>
        <location evidence="1">Membrane</location>
    </subcellularLocation>
</comment>
<dbReference type="GO" id="GO:0016020">
    <property type="term" value="C:membrane"/>
    <property type="evidence" value="ECO:0007669"/>
    <property type="project" value="UniProtKB-SubCell"/>
</dbReference>
<dbReference type="Proteomes" id="UP000048908">
    <property type="component" value="Unassembled WGS sequence"/>
</dbReference>
<proteinExistence type="predicted"/>
<dbReference type="RefSeq" id="WP_055683849.1">
    <property type="nucleotide sequence ID" value="NZ_CXPG01000022.1"/>
</dbReference>
<dbReference type="Pfam" id="PF05101">
    <property type="entry name" value="VirB3"/>
    <property type="match status" value="1"/>
</dbReference>
<sequence length="92" mass="10349">MAEQSRLFLGLVQPPKLVGLPIMYAMVWLFGTVLIFLWVQHWTLIPIGIAAYGALWKLADWDPHFLDVVATTMQETPPTKNRSIHGGDSYAP</sequence>
<reference evidence="5 6" key="1">
    <citation type="submission" date="2015-07" db="EMBL/GenBank/DDBJ databases">
        <authorList>
            <person name="Noorani M."/>
        </authorList>
    </citation>
    <scope>NUCLEOTIDE SEQUENCE [LARGE SCALE GENOMIC DNA]</scope>
    <source>
        <strain evidence="5 6">CECT 5088</strain>
    </source>
</reference>
<dbReference type="OrthoDB" id="7923381at2"/>
<keyword evidence="3" id="KW-1133">Transmembrane helix</keyword>
<gene>
    <name evidence="5" type="ORF">JAN5088_03266</name>
</gene>
<dbReference type="EMBL" id="CXPG01000022">
    <property type="protein sequence ID" value="CTQ34470.1"/>
    <property type="molecule type" value="Genomic_DNA"/>
</dbReference>
<evidence type="ECO:0000256" key="1">
    <source>
        <dbReference type="ARBA" id="ARBA00004370"/>
    </source>
</evidence>